<gene>
    <name evidence="1" type="ORF">ACFO1S_04915</name>
</gene>
<dbReference type="EMBL" id="JBHSED010000005">
    <property type="protein sequence ID" value="MFC4302783.1"/>
    <property type="molecule type" value="Genomic_DNA"/>
</dbReference>
<proteinExistence type="predicted"/>
<dbReference type="Proteomes" id="UP001595755">
    <property type="component" value="Unassembled WGS sequence"/>
</dbReference>
<keyword evidence="2" id="KW-1185">Reference proteome</keyword>
<name>A0ABV8S791_9BACL</name>
<evidence type="ECO:0000313" key="2">
    <source>
        <dbReference type="Proteomes" id="UP001595755"/>
    </source>
</evidence>
<organism evidence="1 2">
    <name type="scientific">Cohnella boryungensis</name>
    <dbReference type="NCBI Taxonomy" id="768479"/>
    <lineage>
        <taxon>Bacteria</taxon>
        <taxon>Bacillati</taxon>
        <taxon>Bacillota</taxon>
        <taxon>Bacilli</taxon>
        <taxon>Bacillales</taxon>
        <taxon>Paenibacillaceae</taxon>
        <taxon>Cohnella</taxon>
    </lineage>
</organism>
<comment type="caution">
    <text evidence="1">The sequence shown here is derived from an EMBL/GenBank/DDBJ whole genome shotgun (WGS) entry which is preliminary data.</text>
</comment>
<sequence>MGVWGALGILVVLLLSQMSSLDRDLKQRRQPIAVFQWSAAHGLTDDRLVDALSAIPLRNRPIKVSWDHAILAVDLRADSPADVGYDMSRLILYAYQDAPNVKQVLIRVIGENEAGRALLLAVETRKLDWTKRELDELHQPLMSDLLRLPSKLRLSVTAAGERWLGNFANS</sequence>
<reference evidence="2" key="1">
    <citation type="journal article" date="2019" name="Int. J. Syst. Evol. Microbiol.">
        <title>The Global Catalogue of Microorganisms (GCM) 10K type strain sequencing project: providing services to taxonomists for standard genome sequencing and annotation.</title>
        <authorList>
            <consortium name="The Broad Institute Genomics Platform"/>
            <consortium name="The Broad Institute Genome Sequencing Center for Infectious Disease"/>
            <person name="Wu L."/>
            <person name="Ma J."/>
        </authorList>
    </citation>
    <scope>NUCLEOTIDE SEQUENCE [LARGE SCALE GENOMIC DNA]</scope>
    <source>
        <strain evidence="2">CGMCC 4.1641</strain>
    </source>
</reference>
<evidence type="ECO:0000313" key="1">
    <source>
        <dbReference type="EMBL" id="MFC4302783.1"/>
    </source>
</evidence>
<protein>
    <submittedName>
        <fullName evidence="1">Uncharacterized protein</fullName>
    </submittedName>
</protein>
<accession>A0ABV8S791</accession>